<dbReference type="EMBL" id="BMAT01009742">
    <property type="protein sequence ID" value="GFS12868.1"/>
    <property type="molecule type" value="Genomic_DNA"/>
</dbReference>
<dbReference type="Proteomes" id="UP000762676">
    <property type="component" value="Unassembled WGS sequence"/>
</dbReference>
<dbReference type="GO" id="GO:0003964">
    <property type="term" value="F:RNA-directed DNA polymerase activity"/>
    <property type="evidence" value="ECO:0007669"/>
    <property type="project" value="UniProtKB-KW"/>
</dbReference>
<feature type="domain" description="Reverse transcriptase" evidence="1">
    <location>
        <begin position="10"/>
        <end position="123"/>
    </location>
</feature>
<reference evidence="2 3" key="1">
    <citation type="journal article" date="2021" name="Elife">
        <title>Chloroplast acquisition without the gene transfer in kleptoplastic sea slugs, Plakobranchus ocellatus.</title>
        <authorList>
            <person name="Maeda T."/>
            <person name="Takahashi S."/>
            <person name="Yoshida T."/>
            <person name="Shimamura S."/>
            <person name="Takaki Y."/>
            <person name="Nagai Y."/>
            <person name="Toyoda A."/>
            <person name="Suzuki Y."/>
            <person name="Arimoto A."/>
            <person name="Ishii H."/>
            <person name="Satoh N."/>
            <person name="Nishiyama T."/>
            <person name="Hasebe M."/>
            <person name="Maruyama T."/>
            <person name="Minagawa J."/>
            <person name="Obokata J."/>
            <person name="Shigenobu S."/>
        </authorList>
    </citation>
    <scope>NUCLEOTIDE SEQUENCE [LARGE SCALE GENOMIC DNA]</scope>
</reference>
<evidence type="ECO:0000259" key="1">
    <source>
        <dbReference type="Pfam" id="PF00078"/>
    </source>
</evidence>
<keyword evidence="2" id="KW-0808">Transferase</keyword>
<sequence>MGIKSRDDNKCINENRNKIHLEIEESQSGFAPDKETRNAIFTLSMLVEKAVEVQRDVYLCFIASSKAFDEVKHPELFGILDQLSIDGKDFRILRNLYWERVAAIRIDGEYTDFTEIKRGVRQG</sequence>
<dbReference type="Pfam" id="PF00078">
    <property type="entry name" value="RVT_1"/>
    <property type="match status" value="1"/>
</dbReference>
<dbReference type="PANTHER" id="PTHR47027:SF20">
    <property type="entry name" value="REVERSE TRANSCRIPTASE-LIKE PROTEIN WITH RNA-DIRECTED DNA POLYMERASE DOMAIN"/>
    <property type="match status" value="1"/>
</dbReference>
<name>A0AAV4ISW1_9GAST</name>
<dbReference type="AlphaFoldDB" id="A0AAV4ISW1"/>
<protein>
    <submittedName>
        <fullName evidence="2">LINE-1 reverse transcriptase</fullName>
    </submittedName>
</protein>
<dbReference type="PANTHER" id="PTHR47027">
    <property type="entry name" value="REVERSE TRANSCRIPTASE DOMAIN-CONTAINING PROTEIN"/>
    <property type="match status" value="1"/>
</dbReference>
<gene>
    <name evidence="2" type="ORF">ElyMa_004869500</name>
</gene>
<keyword evidence="2" id="KW-0548">Nucleotidyltransferase</keyword>
<keyword evidence="3" id="KW-1185">Reference proteome</keyword>
<comment type="caution">
    <text evidence="2">The sequence shown here is derived from an EMBL/GenBank/DDBJ whole genome shotgun (WGS) entry which is preliminary data.</text>
</comment>
<evidence type="ECO:0000313" key="3">
    <source>
        <dbReference type="Proteomes" id="UP000762676"/>
    </source>
</evidence>
<evidence type="ECO:0000313" key="2">
    <source>
        <dbReference type="EMBL" id="GFS12868.1"/>
    </source>
</evidence>
<organism evidence="2 3">
    <name type="scientific">Elysia marginata</name>
    <dbReference type="NCBI Taxonomy" id="1093978"/>
    <lineage>
        <taxon>Eukaryota</taxon>
        <taxon>Metazoa</taxon>
        <taxon>Spiralia</taxon>
        <taxon>Lophotrochozoa</taxon>
        <taxon>Mollusca</taxon>
        <taxon>Gastropoda</taxon>
        <taxon>Heterobranchia</taxon>
        <taxon>Euthyneura</taxon>
        <taxon>Panpulmonata</taxon>
        <taxon>Sacoglossa</taxon>
        <taxon>Placobranchoidea</taxon>
        <taxon>Plakobranchidae</taxon>
        <taxon>Elysia</taxon>
    </lineage>
</organism>
<dbReference type="InterPro" id="IPR000477">
    <property type="entry name" value="RT_dom"/>
</dbReference>
<accession>A0AAV4ISW1</accession>
<proteinExistence type="predicted"/>
<keyword evidence="2" id="KW-0695">RNA-directed DNA polymerase</keyword>